<proteinExistence type="predicted"/>
<dbReference type="EMBL" id="AP018712">
    <property type="protein sequence ID" value="BBE30736.1"/>
    <property type="molecule type" value="Genomic_DNA"/>
</dbReference>
<dbReference type="Pfam" id="PF00128">
    <property type="entry name" value="Alpha-amylase"/>
    <property type="match status" value="1"/>
</dbReference>
<evidence type="ECO:0000313" key="3">
    <source>
        <dbReference type="Proteomes" id="UP000516361"/>
    </source>
</evidence>
<evidence type="ECO:0000313" key="2">
    <source>
        <dbReference type="EMBL" id="BBE30736.1"/>
    </source>
</evidence>
<dbReference type="PANTHER" id="PTHR10357">
    <property type="entry name" value="ALPHA-AMYLASE FAMILY MEMBER"/>
    <property type="match status" value="1"/>
</dbReference>
<dbReference type="SUPFAM" id="SSF51445">
    <property type="entry name" value="(Trans)glycosidases"/>
    <property type="match status" value="1"/>
</dbReference>
<feature type="domain" description="Glycosyl hydrolase family 13 catalytic" evidence="1">
    <location>
        <begin position="46"/>
        <end position="436"/>
    </location>
</feature>
<dbReference type="Gene3D" id="3.20.20.80">
    <property type="entry name" value="Glycosidases"/>
    <property type="match status" value="3"/>
</dbReference>
<dbReference type="InterPro" id="IPR006047">
    <property type="entry name" value="GH13_cat_dom"/>
</dbReference>
<dbReference type="PANTHER" id="PTHR10357:SF219">
    <property type="entry name" value="MALTOSE ALPHA-D-GLUCOSYLTRANSFERASE"/>
    <property type="match status" value="1"/>
</dbReference>
<dbReference type="KEGG" id="ocy:OSSY52_08770"/>
<keyword evidence="3" id="KW-1185">Reference proteome</keyword>
<reference evidence="2 3" key="1">
    <citation type="submission" date="2018-06" db="EMBL/GenBank/DDBJ databases">
        <title>Genome sequencing of Oceanotoga sp. sy52.</title>
        <authorList>
            <person name="Mori K."/>
        </authorList>
    </citation>
    <scope>NUCLEOTIDE SEQUENCE [LARGE SCALE GENOMIC DNA]</scope>
    <source>
        <strain evidence="3">sy52</strain>
    </source>
</reference>
<gene>
    <name evidence="2" type="ORF">OSSY52_08770</name>
</gene>
<dbReference type="InParanoid" id="A0A7G1G5X9"/>
<evidence type="ECO:0000259" key="1">
    <source>
        <dbReference type="SMART" id="SM00642"/>
    </source>
</evidence>
<sequence length="513" mass="61198">MNKIKDLWKGIYQSIDGFDELENFLNNEKKKKIKPIIWDENLVMYSLYVDLFSKDFNGMIEKLNYFEELGINVLWILPILSSPMNDQGFDISDFKYIRKDLGGNESFIEFIKKAHEKNIKIIFDVAINHTSIEHYWFKEARKSKTSKYRNYYIWNSNTNKYTKARLLFEGMESSNWTYNENTKDYYFHRFYKFQPDLNYKNPKVLIEMIKNLMYWREKGVDGFRMDAAPFLWKEEGTLCENLPQTHEILKIFRRSFDYVTEGTKFIAEANLEPKSVIEYFGDGDECNMAYNFPLMPKFYLAIKESNGNYIIDSLKELPNIPKGCKWLNFLRCHDELTLEFSSELERKKMNKYFLKEDLWKFRKGLGIAGRIYNMFDGDVKKILLIHSLMFSIDGVPIIYYGDEIGQENDLDFYNKMQNKTGYADARYLNRGMLNTEKLNLLKDKESDSYKIFNGIKNLIKLKKYSDVVLRYNFKDGVFISEMNNIISYNNLTNKKVSINGIKLNEYEYRWIKK</sequence>
<dbReference type="AlphaFoldDB" id="A0A7G1G5X9"/>
<dbReference type="Proteomes" id="UP000516361">
    <property type="component" value="Chromosome"/>
</dbReference>
<organism evidence="2 3">
    <name type="scientific">Tepiditoga spiralis</name>
    <dbReference type="NCBI Taxonomy" id="2108365"/>
    <lineage>
        <taxon>Bacteria</taxon>
        <taxon>Thermotogati</taxon>
        <taxon>Thermotogota</taxon>
        <taxon>Thermotogae</taxon>
        <taxon>Petrotogales</taxon>
        <taxon>Petrotogaceae</taxon>
        <taxon>Tepiditoga</taxon>
    </lineage>
</organism>
<protein>
    <recommendedName>
        <fullName evidence="1">Glycosyl hydrolase family 13 catalytic domain-containing protein</fullName>
    </recommendedName>
</protein>
<dbReference type="RefSeq" id="WP_190615806.1">
    <property type="nucleotide sequence ID" value="NZ_AP018712.1"/>
</dbReference>
<accession>A0A7G1G5X9</accession>
<dbReference type="InterPro" id="IPR045857">
    <property type="entry name" value="O16G_dom_2"/>
</dbReference>
<name>A0A7G1G5X9_9BACT</name>
<dbReference type="SMART" id="SM00642">
    <property type="entry name" value="Aamy"/>
    <property type="match status" value="1"/>
</dbReference>
<dbReference type="GO" id="GO:0005975">
    <property type="term" value="P:carbohydrate metabolic process"/>
    <property type="evidence" value="ECO:0007669"/>
    <property type="project" value="InterPro"/>
</dbReference>
<dbReference type="InterPro" id="IPR017853">
    <property type="entry name" value="GH"/>
</dbReference>
<dbReference type="Gene3D" id="3.90.400.10">
    <property type="entry name" value="Oligo-1,6-glucosidase, Domain 2"/>
    <property type="match status" value="1"/>
</dbReference>
<dbReference type="FunCoup" id="A0A7G1G5X9">
    <property type="interactions" value="114"/>
</dbReference>